<evidence type="ECO:0000259" key="1">
    <source>
        <dbReference type="SMART" id="SM00065"/>
    </source>
</evidence>
<evidence type="ECO:0000313" key="2">
    <source>
        <dbReference type="EMBL" id="WIV19497.1"/>
    </source>
</evidence>
<accession>A0ABY8X4U9</accession>
<name>A0ABY8X4U9_9BACL</name>
<gene>
    <name evidence="2" type="ORF">QPK24_01715</name>
</gene>
<feature type="domain" description="GAF" evidence="1">
    <location>
        <begin position="5"/>
        <end position="150"/>
    </location>
</feature>
<reference evidence="2 3" key="1">
    <citation type="submission" date="2023-06" db="EMBL/GenBank/DDBJ databases">
        <title>Paenibacillus polygonum sp. nov., an endophytic bacterium, isolated from Polygonum lapathifolium L. in Nanji Wetland National Nature Reserve, South of Poyang Lake, Jiangxi Province, China.</title>
        <authorList>
            <person name="Yu Z."/>
        </authorList>
    </citation>
    <scope>NUCLEOTIDE SEQUENCE [LARGE SCALE GENOMIC DNA]</scope>
    <source>
        <strain evidence="2 3">C31</strain>
    </source>
</reference>
<dbReference type="EMBL" id="CP127162">
    <property type="protein sequence ID" value="WIV19497.1"/>
    <property type="molecule type" value="Genomic_DNA"/>
</dbReference>
<dbReference type="Gene3D" id="3.30.450.40">
    <property type="match status" value="1"/>
</dbReference>
<proteinExistence type="predicted"/>
<protein>
    <submittedName>
        <fullName evidence="2">GAF domain-containing protein</fullName>
    </submittedName>
</protein>
<evidence type="ECO:0000313" key="3">
    <source>
        <dbReference type="Proteomes" id="UP001236415"/>
    </source>
</evidence>
<dbReference type="Proteomes" id="UP001236415">
    <property type="component" value="Chromosome"/>
</dbReference>
<keyword evidence="3" id="KW-1185">Reference proteome</keyword>
<dbReference type="Pfam" id="PF01590">
    <property type="entry name" value="GAF"/>
    <property type="match status" value="1"/>
</dbReference>
<dbReference type="RefSeq" id="WP_285745646.1">
    <property type="nucleotide sequence ID" value="NZ_CP127162.1"/>
</dbReference>
<dbReference type="InterPro" id="IPR029016">
    <property type="entry name" value="GAF-like_dom_sf"/>
</dbReference>
<organism evidence="2 3">
    <name type="scientific">Paenibacillus polygoni</name>
    <dbReference type="NCBI Taxonomy" id="3050112"/>
    <lineage>
        <taxon>Bacteria</taxon>
        <taxon>Bacillati</taxon>
        <taxon>Bacillota</taxon>
        <taxon>Bacilli</taxon>
        <taxon>Bacillales</taxon>
        <taxon>Paenibacillaceae</taxon>
        <taxon>Paenibacillus</taxon>
    </lineage>
</organism>
<dbReference type="InterPro" id="IPR003018">
    <property type="entry name" value="GAF"/>
</dbReference>
<sequence length="152" mass="16892">MMMQCLSPAEEYIVEQLQHSLHADFTAILLLSKTDGKLHVIFQMGSRSKRTSKIAFKTNEGIAAPVFKSGRSFISSMNSEPASLLFHTCPLLLAERLTSIISVPLLQDQTPVGILITGLRNHSRPFHPSEIQMVEREADQLSTSMTNILNVI</sequence>
<dbReference type="SUPFAM" id="SSF55781">
    <property type="entry name" value="GAF domain-like"/>
    <property type="match status" value="1"/>
</dbReference>
<dbReference type="SMART" id="SM00065">
    <property type="entry name" value="GAF"/>
    <property type="match status" value="1"/>
</dbReference>